<name>A0A084G0T1_PSEDA</name>
<feature type="chain" id="PRO_5001775204" description="Peptidase A1 domain-containing protein" evidence="3">
    <location>
        <begin position="23"/>
        <end position="449"/>
    </location>
</feature>
<dbReference type="GO" id="GO:0000324">
    <property type="term" value="C:fungal-type vacuole"/>
    <property type="evidence" value="ECO:0007669"/>
    <property type="project" value="TreeGrafter"/>
</dbReference>
<dbReference type="PROSITE" id="PS51767">
    <property type="entry name" value="PEPTIDASE_A1"/>
    <property type="match status" value="1"/>
</dbReference>
<accession>A0A084G0T1</accession>
<dbReference type="InterPro" id="IPR033121">
    <property type="entry name" value="PEPTIDASE_A1"/>
</dbReference>
<dbReference type="HOGENOM" id="CLU_035052_0_0_1"/>
<dbReference type="RefSeq" id="XP_016640742.1">
    <property type="nucleotide sequence ID" value="XM_016789625.1"/>
</dbReference>
<dbReference type="OMA" id="GLQWGST"/>
<gene>
    <name evidence="5" type="ORF">SAPIO_CDS7839</name>
</gene>
<dbReference type="AlphaFoldDB" id="A0A084G0T1"/>
<dbReference type="GO" id="GO:0004190">
    <property type="term" value="F:aspartic-type endopeptidase activity"/>
    <property type="evidence" value="ECO:0007669"/>
    <property type="project" value="InterPro"/>
</dbReference>
<dbReference type="InterPro" id="IPR034164">
    <property type="entry name" value="Pepsin-like_dom"/>
</dbReference>
<dbReference type="Pfam" id="PF00026">
    <property type="entry name" value="Asp"/>
    <property type="match status" value="1"/>
</dbReference>
<dbReference type="SUPFAM" id="SSF50630">
    <property type="entry name" value="Acid proteases"/>
    <property type="match status" value="1"/>
</dbReference>
<dbReference type="InterPro" id="IPR001461">
    <property type="entry name" value="Aspartic_peptidase_A1"/>
</dbReference>
<dbReference type="GO" id="GO:0006508">
    <property type="term" value="P:proteolysis"/>
    <property type="evidence" value="ECO:0007669"/>
    <property type="project" value="InterPro"/>
</dbReference>
<evidence type="ECO:0000313" key="5">
    <source>
        <dbReference type="EMBL" id="KEZ40943.1"/>
    </source>
</evidence>
<dbReference type="PANTHER" id="PTHR47966">
    <property type="entry name" value="BETA-SITE APP-CLEAVING ENZYME, ISOFORM A-RELATED"/>
    <property type="match status" value="1"/>
</dbReference>
<keyword evidence="2" id="KW-1015">Disulfide bond</keyword>
<organism evidence="5 6">
    <name type="scientific">Pseudallescheria apiosperma</name>
    <name type="common">Scedosporium apiospermum</name>
    <dbReference type="NCBI Taxonomy" id="563466"/>
    <lineage>
        <taxon>Eukaryota</taxon>
        <taxon>Fungi</taxon>
        <taxon>Dikarya</taxon>
        <taxon>Ascomycota</taxon>
        <taxon>Pezizomycotina</taxon>
        <taxon>Sordariomycetes</taxon>
        <taxon>Hypocreomycetidae</taxon>
        <taxon>Microascales</taxon>
        <taxon>Microascaceae</taxon>
        <taxon>Scedosporium</taxon>
    </lineage>
</organism>
<dbReference type="EMBL" id="JOWA01000111">
    <property type="protein sequence ID" value="KEZ40943.1"/>
    <property type="molecule type" value="Genomic_DNA"/>
</dbReference>
<protein>
    <recommendedName>
        <fullName evidence="4">Peptidase A1 domain-containing protein</fullName>
    </recommendedName>
</protein>
<dbReference type="GeneID" id="27726911"/>
<dbReference type="Proteomes" id="UP000028545">
    <property type="component" value="Unassembled WGS sequence"/>
</dbReference>
<dbReference type="OrthoDB" id="15189at2759"/>
<sequence length="449" mass="48377">MVLSSLSSALCVLLLGLGSTATMSVDKGLSIDLSSPLKSVSFHRTTAMSAPSVDGPAMHYQEIKPVKAKTASRSAASALRAARSKTPGGGYYQNVTALLDASTQYALQVEWDDQPLWLIFDTGSSDTFAIRANHSCVSRFDAPVDTVEHCAWGPDLIEDFRHGEDPQLHFRVGYGSGEAVSGPLGRSDISVAGITVEKQLCGLANYTYWNGNNITNGILGLAYPALTSAYSGPVGDERLAYKKSYSPFFSTMVSQGLVDPFFAVAIERNSSAGMIGWGGIPPVRWSGRTTAVTDILIANVAALEEPLNFQYSFYTIVVDGIQYGHAADFTKYLYIVDTGTTLIHLPQSLADAIAHSFEPVAVYMWQYNSYFVPCDAVAPRLAVIINGAHFWINPADLIYQGIKESTFGLCMLGITNGGVGPYILGSVFLQNVVAVFDVGAAQMRFYSRD</sequence>
<reference evidence="5 6" key="1">
    <citation type="journal article" date="2014" name="Genome Announc.">
        <title>Draft genome sequence of the pathogenic fungus Scedosporium apiospermum.</title>
        <authorList>
            <person name="Vandeputte P."/>
            <person name="Ghamrawi S."/>
            <person name="Rechenmann M."/>
            <person name="Iltis A."/>
            <person name="Giraud S."/>
            <person name="Fleury M."/>
            <person name="Thornton C."/>
            <person name="Delhaes L."/>
            <person name="Meyer W."/>
            <person name="Papon N."/>
            <person name="Bouchara J.P."/>
        </authorList>
    </citation>
    <scope>NUCLEOTIDE SEQUENCE [LARGE SCALE GENOMIC DNA]</scope>
    <source>
        <strain evidence="5 6">IHEM 14462</strain>
    </source>
</reference>
<dbReference type="PRINTS" id="PR00792">
    <property type="entry name" value="PEPSIN"/>
</dbReference>
<evidence type="ECO:0000313" key="6">
    <source>
        <dbReference type="Proteomes" id="UP000028545"/>
    </source>
</evidence>
<evidence type="ECO:0000256" key="1">
    <source>
        <dbReference type="ARBA" id="ARBA00007447"/>
    </source>
</evidence>
<keyword evidence="3" id="KW-0732">Signal</keyword>
<evidence type="ECO:0000256" key="2">
    <source>
        <dbReference type="PIRSR" id="PIRSR601461-2"/>
    </source>
</evidence>
<dbReference type="KEGG" id="sapo:SAPIO_CDS7839"/>
<feature type="disulfide bond" evidence="2">
    <location>
        <begin position="374"/>
        <end position="410"/>
    </location>
</feature>
<proteinExistence type="inferred from homology"/>
<dbReference type="InterPro" id="IPR021109">
    <property type="entry name" value="Peptidase_aspartic_dom_sf"/>
</dbReference>
<feature type="signal peptide" evidence="3">
    <location>
        <begin position="1"/>
        <end position="22"/>
    </location>
</feature>
<keyword evidence="6" id="KW-1185">Reference proteome</keyword>
<comment type="similarity">
    <text evidence="1">Belongs to the peptidase A1 family.</text>
</comment>
<dbReference type="Gene3D" id="2.40.70.10">
    <property type="entry name" value="Acid Proteases"/>
    <property type="match status" value="2"/>
</dbReference>
<dbReference type="VEuPathDB" id="FungiDB:SAPIO_CDS7839"/>
<feature type="domain" description="Peptidase A1" evidence="4">
    <location>
        <begin position="105"/>
        <end position="446"/>
    </location>
</feature>
<dbReference type="PANTHER" id="PTHR47966:SF47">
    <property type="entry name" value="ENDOPEPTIDASE, PUTATIVE (AFU_ORTHOLOGUE AFUA_3G01220)-RELATED"/>
    <property type="match status" value="1"/>
</dbReference>
<evidence type="ECO:0000259" key="4">
    <source>
        <dbReference type="PROSITE" id="PS51767"/>
    </source>
</evidence>
<comment type="caution">
    <text evidence="5">The sequence shown here is derived from an EMBL/GenBank/DDBJ whole genome shotgun (WGS) entry which is preliminary data.</text>
</comment>
<dbReference type="CDD" id="cd05471">
    <property type="entry name" value="pepsin_like"/>
    <property type="match status" value="1"/>
</dbReference>
<evidence type="ECO:0000256" key="3">
    <source>
        <dbReference type="SAM" id="SignalP"/>
    </source>
</evidence>